<dbReference type="EMBL" id="BAAAFE010000007">
    <property type="protein sequence ID" value="GAA0864939.1"/>
    <property type="molecule type" value="Genomic_DNA"/>
</dbReference>
<protein>
    <submittedName>
        <fullName evidence="1">Uncharacterized protein</fullName>
    </submittedName>
</protein>
<accession>A0ABP3XH67</accession>
<evidence type="ECO:0000313" key="1">
    <source>
        <dbReference type="EMBL" id="GAA0864939.1"/>
    </source>
</evidence>
<evidence type="ECO:0000313" key="2">
    <source>
        <dbReference type="Proteomes" id="UP001500738"/>
    </source>
</evidence>
<reference evidence="2" key="1">
    <citation type="journal article" date="2019" name="Int. J. Syst. Evol. Microbiol.">
        <title>The Global Catalogue of Microorganisms (GCM) 10K type strain sequencing project: providing services to taxonomists for standard genome sequencing and annotation.</title>
        <authorList>
            <consortium name="The Broad Institute Genomics Platform"/>
            <consortium name="The Broad Institute Genome Sequencing Center for Infectious Disease"/>
            <person name="Wu L."/>
            <person name="Ma J."/>
        </authorList>
    </citation>
    <scope>NUCLEOTIDE SEQUENCE [LARGE SCALE GENOMIC DNA]</scope>
    <source>
        <strain evidence="2">JCM 15910</strain>
    </source>
</reference>
<name>A0ABP3XH67_9SPHN</name>
<sequence length="89" mass="9545">MLSRPRGRGYSLTAMNEGTTIAGQIERLIVRLDGAAVCDACVTDRLNLSVTAQANVVTCALGGTRGFERQKDECTLCGSARTVIRRTAR</sequence>
<dbReference type="Proteomes" id="UP001500738">
    <property type="component" value="Unassembled WGS sequence"/>
</dbReference>
<proteinExistence type="predicted"/>
<comment type="caution">
    <text evidence="1">The sequence shown here is derived from an EMBL/GenBank/DDBJ whole genome shotgun (WGS) entry which is preliminary data.</text>
</comment>
<organism evidence="1 2">
    <name type="scientific">Sphingopyxis soli</name>
    <dbReference type="NCBI Taxonomy" id="592051"/>
    <lineage>
        <taxon>Bacteria</taxon>
        <taxon>Pseudomonadati</taxon>
        <taxon>Pseudomonadota</taxon>
        <taxon>Alphaproteobacteria</taxon>
        <taxon>Sphingomonadales</taxon>
        <taxon>Sphingomonadaceae</taxon>
        <taxon>Sphingopyxis</taxon>
    </lineage>
</organism>
<gene>
    <name evidence="1" type="ORF">GCM10009115_21530</name>
</gene>
<keyword evidence="2" id="KW-1185">Reference proteome</keyword>